<comment type="caution">
    <text evidence="3">The sequence shown here is derived from an EMBL/GenBank/DDBJ whole genome shotgun (WGS) entry which is preliminary data.</text>
</comment>
<proteinExistence type="predicted"/>
<dbReference type="InParanoid" id="A0A4Q1BEH9"/>
<feature type="region of interest" description="Disordered" evidence="1">
    <location>
        <begin position="552"/>
        <end position="601"/>
    </location>
</feature>
<dbReference type="AlphaFoldDB" id="A0A4Q1BEH9"/>
<dbReference type="VEuPathDB" id="FungiDB:TREMEDRAFT_58684"/>
<evidence type="ECO:0000313" key="4">
    <source>
        <dbReference type="Proteomes" id="UP000289152"/>
    </source>
</evidence>
<keyword evidence="4" id="KW-1185">Reference proteome</keyword>
<accession>A0A4Q1BEH9</accession>
<dbReference type="STRING" id="5217.A0A4Q1BEH9"/>
<dbReference type="Proteomes" id="UP000289152">
    <property type="component" value="Unassembled WGS sequence"/>
</dbReference>
<dbReference type="SUPFAM" id="SSF82199">
    <property type="entry name" value="SET domain"/>
    <property type="match status" value="1"/>
</dbReference>
<name>A0A4Q1BEH9_TREME</name>
<feature type="domain" description="SET" evidence="2">
    <location>
        <begin position="118"/>
        <end position="314"/>
    </location>
</feature>
<dbReference type="PANTHER" id="PTHR47643:SF2">
    <property type="entry name" value="TPR DOMAIN PROTEIN (AFU_ORTHOLOGUE AFUA_5G12710)"/>
    <property type="match status" value="1"/>
</dbReference>
<feature type="compositionally biased region" description="Basic and acidic residues" evidence="1">
    <location>
        <begin position="552"/>
        <end position="562"/>
    </location>
</feature>
<dbReference type="InterPro" id="IPR001214">
    <property type="entry name" value="SET_dom"/>
</dbReference>
<protein>
    <recommendedName>
        <fullName evidence="2">SET domain-containing protein</fullName>
    </recommendedName>
</protein>
<organism evidence="3 4">
    <name type="scientific">Tremella mesenterica</name>
    <name type="common">Jelly fungus</name>
    <dbReference type="NCBI Taxonomy" id="5217"/>
    <lineage>
        <taxon>Eukaryota</taxon>
        <taxon>Fungi</taxon>
        <taxon>Dikarya</taxon>
        <taxon>Basidiomycota</taxon>
        <taxon>Agaricomycotina</taxon>
        <taxon>Tremellomycetes</taxon>
        <taxon>Tremellales</taxon>
        <taxon>Tremellaceae</taxon>
        <taxon>Tremella</taxon>
    </lineage>
</organism>
<dbReference type="InterPro" id="IPR046341">
    <property type="entry name" value="SET_dom_sf"/>
</dbReference>
<sequence length="601" mass="68175">MTCLLLARRASANLGANRPASSYRDLQEAEKIPTKSDCVQDVQKEIVYHKAKAAYRMGLWRHADMLAQHAFDTGTRKASAILNKLDVRLEEGLGNYDWNALFDRYVAGRRLDVANYVGPVRVVRVPGKHRSLVLTSDVYAGTLLLVEKALIHASRSERSSSQPSRLDPVSGDVKEDARVIATRKAVQLLIDEPRLKKIWDTLFPSVNPESAVLELSETERLEALHEPVSLDMHSICTKLAINSFGLSPITAKGFHSPPMRKDGEVDKDTAIWPTVSMMNHSCLPNTVHVAWGDVAVVRALYDMSAGTELTISYFSRDQPYETRAAKAKQYLFTCDCNLCAADRMDESIRRGKLMEKFDMAKQASRNILLSPRWAPGWMDRNKRFRKEMEMFRMEIERTYAPGRLIRLELARVLRLMSEHYNDTTDHRNVADINKAIELEIEALECSGAVVSTPEQSAIHGRTIERLGPQTDEQIMATLRIMGMHASLAMSVPSPVSETGQEFLQVDETPMNENEERSHHWYDTACWIHELMYGGGSRLREVRYGSEVERQLGFDGMMERSAEHDEDEEGEEDEEDEDTESEDDEDDSDSEDDWDAWDDGVR</sequence>
<dbReference type="PROSITE" id="PS50280">
    <property type="entry name" value="SET"/>
    <property type="match status" value="1"/>
</dbReference>
<dbReference type="Pfam" id="PF00856">
    <property type="entry name" value="SET"/>
    <property type="match status" value="1"/>
</dbReference>
<dbReference type="EMBL" id="SDIL01000095">
    <property type="protein sequence ID" value="RXK36514.1"/>
    <property type="molecule type" value="Genomic_DNA"/>
</dbReference>
<dbReference type="PANTHER" id="PTHR47643">
    <property type="entry name" value="TPR DOMAIN PROTEIN (AFU_ORTHOLOGUE AFUA_5G12710)"/>
    <property type="match status" value="1"/>
</dbReference>
<evidence type="ECO:0000313" key="3">
    <source>
        <dbReference type="EMBL" id="RXK36514.1"/>
    </source>
</evidence>
<evidence type="ECO:0000259" key="2">
    <source>
        <dbReference type="PROSITE" id="PS50280"/>
    </source>
</evidence>
<reference evidence="3 4" key="1">
    <citation type="submission" date="2016-06" db="EMBL/GenBank/DDBJ databases">
        <title>Evolution of pathogenesis and genome organization in the Tremellales.</title>
        <authorList>
            <person name="Cuomo C."/>
            <person name="Litvintseva A."/>
            <person name="Heitman J."/>
            <person name="Chen Y."/>
            <person name="Sun S."/>
            <person name="Springer D."/>
            <person name="Dromer F."/>
            <person name="Young S."/>
            <person name="Zeng Q."/>
            <person name="Chapman S."/>
            <person name="Gujja S."/>
            <person name="Saif S."/>
            <person name="Birren B."/>
        </authorList>
    </citation>
    <scope>NUCLEOTIDE SEQUENCE [LARGE SCALE GENOMIC DNA]</scope>
    <source>
        <strain evidence="3 4">ATCC 28783</strain>
    </source>
</reference>
<dbReference type="Gene3D" id="2.170.270.10">
    <property type="entry name" value="SET domain"/>
    <property type="match status" value="1"/>
</dbReference>
<feature type="compositionally biased region" description="Acidic residues" evidence="1">
    <location>
        <begin position="563"/>
        <end position="601"/>
    </location>
</feature>
<dbReference type="InterPro" id="IPR053209">
    <property type="entry name" value="Gramillin-biosynth_MTr"/>
</dbReference>
<gene>
    <name evidence="3" type="ORF">M231_06236</name>
</gene>
<dbReference type="OrthoDB" id="2567960at2759"/>
<evidence type="ECO:0000256" key="1">
    <source>
        <dbReference type="SAM" id="MobiDB-lite"/>
    </source>
</evidence>